<feature type="transmembrane region" description="Helical" evidence="1">
    <location>
        <begin position="298"/>
        <end position="324"/>
    </location>
</feature>
<feature type="transmembrane region" description="Helical" evidence="1">
    <location>
        <begin position="7"/>
        <end position="27"/>
    </location>
</feature>
<feature type="transmembrane region" description="Helical" evidence="1">
    <location>
        <begin position="170"/>
        <end position="188"/>
    </location>
</feature>
<dbReference type="EMBL" id="LCAV01000038">
    <property type="protein sequence ID" value="KKR96874.1"/>
    <property type="molecule type" value="Genomic_DNA"/>
</dbReference>
<proteinExistence type="predicted"/>
<gene>
    <name evidence="2" type="ORF">UU49_C0038G0004</name>
</gene>
<name>A0A0G0V7F2_9BACT</name>
<reference evidence="2 3" key="1">
    <citation type="journal article" date="2015" name="Nature">
        <title>rRNA introns, odd ribosomes, and small enigmatic genomes across a large radiation of phyla.</title>
        <authorList>
            <person name="Brown C.T."/>
            <person name="Hug L.A."/>
            <person name="Thomas B.C."/>
            <person name="Sharon I."/>
            <person name="Castelle C.J."/>
            <person name="Singh A."/>
            <person name="Wilkins M.J."/>
            <person name="Williams K.H."/>
            <person name="Banfield J.F."/>
        </authorList>
    </citation>
    <scope>NUCLEOTIDE SEQUENCE [LARGE SCALE GENOMIC DNA]</scope>
</reference>
<organism evidence="2 3">
    <name type="scientific">Candidatus Magasanikbacteria bacterium GW2011_GWC2_41_17</name>
    <dbReference type="NCBI Taxonomy" id="1619048"/>
    <lineage>
        <taxon>Bacteria</taxon>
        <taxon>Candidatus Magasanikiibacteriota</taxon>
    </lineage>
</organism>
<feature type="transmembrane region" description="Helical" evidence="1">
    <location>
        <begin position="264"/>
        <end position="286"/>
    </location>
</feature>
<evidence type="ECO:0000313" key="2">
    <source>
        <dbReference type="EMBL" id="KKR96874.1"/>
    </source>
</evidence>
<protein>
    <recommendedName>
        <fullName evidence="4">Glycosyltransferase RgtA/B/C/D-like domain-containing protein</fullName>
    </recommendedName>
</protein>
<feature type="transmembrane region" description="Helical" evidence="1">
    <location>
        <begin position="114"/>
        <end position="134"/>
    </location>
</feature>
<evidence type="ECO:0000256" key="1">
    <source>
        <dbReference type="SAM" id="Phobius"/>
    </source>
</evidence>
<feature type="transmembrane region" description="Helical" evidence="1">
    <location>
        <begin position="389"/>
        <end position="409"/>
    </location>
</feature>
<keyword evidence="1" id="KW-1133">Transmembrane helix</keyword>
<feature type="transmembrane region" description="Helical" evidence="1">
    <location>
        <begin position="227"/>
        <end position="244"/>
    </location>
</feature>
<comment type="caution">
    <text evidence="2">The sequence shown here is derived from an EMBL/GenBank/DDBJ whole genome shotgun (WGS) entry which is preliminary data.</text>
</comment>
<dbReference type="Proteomes" id="UP000034108">
    <property type="component" value="Unassembled WGS sequence"/>
</dbReference>
<keyword evidence="1" id="KW-0472">Membrane</keyword>
<feature type="transmembrane region" description="Helical" evidence="1">
    <location>
        <begin position="146"/>
        <end position="163"/>
    </location>
</feature>
<dbReference type="AlphaFoldDB" id="A0A0G0V7F2"/>
<feature type="transmembrane region" description="Helical" evidence="1">
    <location>
        <begin position="81"/>
        <end position="102"/>
    </location>
</feature>
<feature type="transmembrane region" description="Helical" evidence="1">
    <location>
        <begin position="344"/>
        <end position="368"/>
    </location>
</feature>
<accession>A0A0G0V7F2</accession>
<keyword evidence="1" id="KW-0812">Transmembrane</keyword>
<evidence type="ECO:0000313" key="3">
    <source>
        <dbReference type="Proteomes" id="UP000034108"/>
    </source>
</evidence>
<feature type="transmembrane region" description="Helical" evidence="1">
    <location>
        <begin position="415"/>
        <end position="438"/>
    </location>
</feature>
<sequence>MFKRNWKIITLVVLGAVFFVVYLYLYLPTASKYPDYLILNQPDESINYFFIRELALNNRLGLPEPLSGITASQVHPRSTTVVNGAIVPIGFPGVIVIFGLITKLLMKIFGIGNFNLLTAALTPFLAALTPLFFYGFLRRIWDEHGAWFSAVLLFFLPSWWYYASRPFQHNTLLVFLIIVGLYCYIVSFAKFKKIWFGFFRPSEIVWLAALGASELIAARKVWSWREYFACGVGLVLTAILFFTTQTTFYGSAFASGYVRPTIDGVGGIITAGPQGIGLIKAIFLPFGLHFGAMARNFYAYFFSLFGVWSVLAIAGLGISVWFLLCHPRENRDPVDDLEGKFAGFPIKSGMTYAVLFLLVSIYLLFFYGSWQFFDNLLRAPSIGTSYVRYFLPIYVFGLPFLSFFLLWLWMLQRKIIFKIATAVLFLALITNSFGAVFAPLEGLSSVKMTVAEYGEWQKKIYALTEDNAIIVTRYADKYLFPGRKIIPGWEMTEQKNAIIVLARQGRPIYLYDLKLTEKEDAALAEFLSGKNLKLSAPLADWENIELKKIE</sequence>
<evidence type="ECO:0008006" key="4">
    <source>
        <dbReference type="Google" id="ProtNLM"/>
    </source>
</evidence>